<dbReference type="Proteomes" id="UP000198656">
    <property type="component" value="Unassembled WGS sequence"/>
</dbReference>
<evidence type="ECO:0000256" key="6">
    <source>
        <dbReference type="HAMAP-Rule" id="MF_00074"/>
    </source>
</evidence>
<evidence type="ECO:0000256" key="2">
    <source>
        <dbReference type="ARBA" id="ARBA00022552"/>
    </source>
</evidence>
<dbReference type="GO" id="GO:0070043">
    <property type="term" value="F:rRNA (guanine-N7-)-methyltransferase activity"/>
    <property type="evidence" value="ECO:0007669"/>
    <property type="project" value="UniProtKB-UniRule"/>
</dbReference>
<dbReference type="InterPro" id="IPR003682">
    <property type="entry name" value="rRNA_ssu_MeTfrase_G"/>
</dbReference>
<organism evidence="7 8">
    <name type="scientific">Desulfosporosinus hippei DSM 8344</name>
    <dbReference type="NCBI Taxonomy" id="1121419"/>
    <lineage>
        <taxon>Bacteria</taxon>
        <taxon>Bacillati</taxon>
        <taxon>Bacillota</taxon>
        <taxon>Clostridia</taxon>
        <taxon>Eubacteriales</taxon>
        <taxon>Desulfitobacteriaceae</taxon>
        <taxon>Desulfosporosinus</taxon>
    </lineage>
</organism>
<dbReference type="HAMAP" id="MF_00074">
    <property type="entry name" value="16SrRNA_methyltr_G"/>
    <property type="match status" value="1"/>
</dbReference>
<dbReference type="EMBL" id="FNCP01000006">
    <property type="protein sequence ID" value="SDG78188.1"/>
    <property type="molecule type" value="Genomic_DNA"/>
</dbReference>
<comment type="function">
    <text evidence="6">Specifically methylates the N7 position of a guanine in 16S rRNA.</text>
</comment>
<dbReference type="PANTHER" id="PTHR31760:SF0">
    <property type="entry name" value="S-ADENOSYL-L-METHIONINE-DEPENDENT METHYLTRANSFERASES SUPERFAMILY PROTEIN"/>
    <property type="match status" value="1"/>
</dbReference>
<dbReference type="AlphaFoldDB" id="A0A1G7X1Y0"/>
<protein>
    <recommendedName>
        <fullName evidence="6">Ribosomal RNA small subunit methyltransferase G</fullName>
        <ecNumber evidence="6">2.1.1.-</ecNumber>
    </recommendedName>
    <alternativeName>
        <fullName evidence="6">16S rRNA 7-methylguanosine methyltransferase</fullName>
        <shortName evidence="6">16S rRNA m7G methyltransferase</shortName>
    </alternativeName>
</protein>
<dbReference type="PIRSF" id="PIRSF003078">
    <property type="entry name" value="GidB"/>
    <property type="match status" value="1"/>
</dbReference>
<keyword evidence="8" id="KW-1185">Reference proteome</keyword>
<gene>
    <name evidence="6" type="primary">rsmG</name>
    <name evidence="7" type="ORF">SAMN05443529_10697</name>
</gene>
<dbReference type="Gene3D" id="3.40.50.150">
    <property type="entry name" value="Vaccinia Virus protein VP39"/>
    <property type="match status" value="1"/>
</dbReference>
<dbReference type="OrthoDB" id="9808773at2"/>
<name>A0A1G7X1Y0_9FIRM</name>
<dbReference type="NCBIfam" id="TIGR00138">
    <property type="entry name" value="rsmG_gidB"/>
    <property type="match status" value="1"/>
</dbReference>
<keyword evidence="5 6" id="KW-0949">S-adenosyl-L-methionine</keyword>
<evidence type="ECO:0000313" key="8">
    <source>
        <dbReference type="Proteomes" id="UP000198656"/>
    </source>
</evidence>
<keyword evidence="4 6" id="KW-0808">Transferase</keyword>
<dbReference type="SUPFAM" id="SSF53335">
    <property type="entry name" value="S-adenosyl-L-methionine-dependent methyltransferases"/>
    <property type="match status" value="1"/>
</dbReference>
<feature type="binding site" evidence="6">
    <location>
        <position position="83"/>
    </location>
    <ligand>
        <name>S-adenosyl-L-methionine</name>
        <dbReference type="ChEBI" id="CHEBI:59789"/>
    </ligand>
</feature>
<keyword evidence="2 6" id="KW-0698">rRNA processing</keyword>
<evidence type="ECO:0000256" key="5">
    <source>
        <dbReference type="ARBA" id="ARBA00022691"/>
    </source>
</evidence>
<proteinExistence type="inferred from homology"/>
<evidence type="ECO:0000256" key="4">
    <source>
        <dbReference type="ARBA" id="ARBA00022679"/>
    </source>
</evidence>
<evidence type="ECO:0000256" key="1">
    <source>
        <dbReference type="ARBA" id="ARBA00022490"/>
    </source>
</evidence>
<sequence>MFSEYSTLIKGLTYNHIGYELSESQMDQFCLFGDLLIEWNQKLNLTRITDPQEVILKHFIDSMVLAQYIQGEHFADLGTGAGFPGIPLKILLPELSVVLVDSLKKRLDFLDIVIKTLKLNKIVTNHARAEDFGRNQQYRGFFDTVCSRAVARLPILLEYAMPILKVNGRFIAAKGLNADQELAESKNALLVLNGKPEGIEKYNLGHSAEHRAVILIRKVGKTPSQYPRKAGTPSKNPII</sequence>
<dbReference type="FunFam" id="3.40.50.150:FF:000041">
    <property type="entry name" value="Ribosomal RNA small subunit methyltransferase G"/>
    <property type="match status" value="1"/>
</dbReference>
<evidence type="ECO:0000256" key="3">
    <source>
        <dbReference type="ARBA" id="ARBA00022603"/>
    </source>
</evidence>
<reference evidence="8" key="1">
    <citation type="submission" date="2016-10" db="EMBL/GenBank/DDBJ databases">
        <authorList>
            <person name="Varghese N."/>
            <person name="Submissions S."/>
        </authorList>
    </citation>
    <scope>NUCLEOTIDE SEQUENCE [LARGE SCALE GENOMIC DNA]</scope>
    <source>
        <strain evidence="8">DSM 8344</strain>
    </source>
</reference>
<dbReference type="RefSeq" id="WP_092331661.1">
    <property type="nucleotide sequence ID" value="NZ_FNCP01000006.1"/>
</dbReference>
<feature type="binding site" evidence="6">
    <location>
        <position position="148"/>
    </location>
    <ligand>
        <name>S-adenosyl-L-methionine</name>
        <dbReference type="ChEBI" id="CHEBI:59789"/>
    </ligand>
</feature>
<accession>A0A1G7X1Y0</accession>
<dbReference type="STRING" id="1121419.SAMN05443529_10697"/>
<dbReference type="InterPro" id="IPR029063">
    <property type="entry name" value="SAM-dependent_MTases_sf"/>
</dbReference>
<feature type="binding site" evidence="6">
    <location>
        <begin position="129"/>
        <end position="130"/>
    </location>
    <ligand>
        <name>S-adenosyl-L-methionine</name>
        <dbReference type="ChEBI" id="CHEBI:59789"/>
    </ligand>
</feature>
<comment type="similarity">
    <text evidence="6">Belongs to the methyltransferase superfamily. RNA methyltransferase RsmG family.</text>
</comment>
<keyword evidence="3 6" id="KW-0489">Methyltransferase</keyword>
<dbReference type="PANTHER" id="PTHR31760">
    <property type="entry name" value="S-ADENOSYL-L-METHIONINE-DEPENDENT METHYLTRANSFERASES SUPERFAMILY PROTEIN"/>
    <property type="match status" value="1"/>
</dbReference>
<comment type="subcellular location">
    <subcellularLocation>
        <location evidence="6">Cytoplasm</location>
    </subcellularLocation>
</comment>
<dbReference type="GO" id="GO:0005829">
    <property type="term" value="C:cytosol"/>
    <property type="evidence" value="ECO:0007669"/>
    <property type="project" value="TreeGrafter"/>
</dbReference>
<dbReference type="EC" id="2.1.1.-" evidence="6"/>
<dbReference type="Pfam" id="PF02527">
    <property type="entry name" value="GidB"/>
    <property type="match status" value="1"/>
</dbReference>
<keyword evidence="1 6" id="KW-0963">Cytoplasm</keyword>
<feature type="binding site" evidence="6">
    <location>
        <position position="78"/>
    </location>
    <ligand>
        <name>S-adenosyl-L-methionine</name>
        <dbReference type="ChEBI" id="CHEBI:59789"/>
    </ligand>
</feature>
<evidence type="ECO:0000313" key="7">
    <source>
        <dbReference type="EMBL" id="SDG78188.1"/>
    </source>
</evidence>
<comment type="caution">
    <text evidence="6">Lacks conserved residue(s) required for the propagation of feature annotation.</text>
</comment>